<keyword evidence="4 5" id="KW-0804">Transcription</keyword>
<dbReference type="Gene3D" id="1.10.10.10">
    <property type="entry name" value="Winged helix-like DNA-binding domain superfamily/Winged helix DNA-binding domain"/>
    <property type="match status" value="1"/>
</dbReference>
<dbReference type="GO" id="GO:0045892">
    <property type="term" value="P:negative regulation of DNA-templated transcription"/>
    <property type="evidence" value="ECO:0007669"/>
    <property type="project" value="UniProtKB-UniRule"/>
</dbReference>
<comment type="similarity">
    <text evidence="5">Belongs to the HrcA family.</text>
</comment>
<evidence type="ECO:0000256" key="3">
    <source>
        <dbReference type="ARBA" id="ARBA00023016"/>
    </source>
</evidence>
<dbReference type="AlphaFoldDB" id="A0A1G1VBC3"/>
<evidence type="ECO:0000256" key="4">
    <source>
        <dbReference type="ARBA" id="ARBA00023163"/>
    </source>
</evidence>
<dbReference type="EMBL" id="MHCC01000026">
    <property type="protein sequence ID" value="OGY12626.1"/>
    <property type="molecule type" value="Genomic_DNA"/>
</dbReference>
<keyword evidence="3 5" id="KW-0346">Stress response</keyword>
<dbReference type="PANTHER" id="PTHR34824:SF1">
    <property type="entry name" value="HEAT-INDUCIBLE TRANSCRIPTION REPRESSOR HRCA"/>
    <property type="match status" value="1"/>
</dbReference>
<comment type="function">
    <text evidence="5">Negative regulator of class I heat shock genes (grpE-dnaK-dnaJ and groELS operons). Prevents heat-shock induction of these operons.</text>
</comment>
<protein>
    <recommendedName>
        <fullName evidence="5">Heat-inducible transcription repressor HrcA</fullName>
    </recommendedName>
</protein>
<dbReference type="Pfam" id="PF01628">
    <property type="entry name" value="HrcA"/>
    <property type="match status" value="1"/>
</dbReference>
<reference evidence="7 8" key="1">
    <citation type="journal article" date="2016" name="Nat. Commun.">
        <title>Thousands of microbial genomes shed light on interconnected biogeochemical processes in an aquifer system.</title>
        <authorList>
            <person name="Anantharaman K."/>
            <person name="Brown C.T."/>
            <person name="Hug L.A."/>
            <person name="Sharon I."/>
            <person name="Castelle C.J."/>
            <person name="Probst A.J."/>
            <person name="Thomas B.C."/>
            <person name="Singh A."/>
            <person name="Wilkins M.J."/>
            <person name="Karaoz U."/>
            <person name="Brodie E.L."/>
            <person name="Williams K.H."/>
            <person name="Hubbard S.S."/>
            <person name="Banfield J.F."/>
        </authorList>
    </citation>
    <scope>NUCLEOTIDE SEQUENCE [LARGE SCALE GENOMIC DNA]</scope>
</reference>
<gene>
    <name evidence="5" type="primary">hrcA</name>
    <name evidence="7" type="ORF">A3A77_05100</name>
</gene>
<evidence type="ECO:0000259" key="6">
    <source>
        <dbReference type="Pfam" id="PF01628"/>
    </source>
</evidence>
<dbReference type="GO" id="GO:0003677">
    <property type="term" value="F:DNA binding"/>
    <property type="evidence" value="ECO:0007669"/>
    <property type="project" value="InterPro"/>
</dbReference>
<evidence type="ECO:0000256" key="5">
    <source>
        <dbReference type="HAMAP-Rule" id="MF_00081"/>
    </source>
</evidence>
<keyword evidence="1 5" id="KW-0678">Repressor</keyword>
<organism evidence="7 8">
    <name type="scientific">Candidatus Blackburnbacteria bacterium RIFCSPLOWO2_01_FULL_40_20</name>
    <dbReference type="NCBI Taxonomy" id="1797519"/>
    <lineage>
        <taxon>Bacteria</taxon>
        <taxon>Candidatus Blackburniibacteriota</taxon>
    </lineage>
</organism>
<dbReference type="InterPro" id="IPR021153">
    <property type="entry name" value="HrcA_C"/>
</dbReference>
<proteinExistence type="inferred from homology"/>
<dbReference type="PANTHER" id="PTHR34824">
    <property type="entry name" value="HEAT-INDUCIBLE TRANSCRIPTION REPRESSOR HRCA"/>
    <property type="match status" value="1"/>
</dbReference>
<dbReference type="Proteomes" id="UP000178659">
    <property type="component" value="Unassembled WGS sequence"/>
</dbReference>
<dbReference type="HAMAP" id="MF_00081">
    <property type="entry name" value="HrcA"/>
    <property type="match status" value="1"/>
</dbReference>
<feature type="domain" description="Heat-inducible transcription repressor HrcA C-terminal" evidence="6">
    <location>
        <begin position="75"/>
        <end position="226"/>
    </location>
</feature>
<evidence type="ECO:0000313" key="8">
    <source>
        <dbReference type="Proteomes" id="UP000178659"/>
    </source>
</evidence>
<evidence type="ECO:0000256" key="2">
    <source>
        <dbReference type="ARBA" id="ARBA00023015"/>
    </source>
</evidence>
<accession>A0A1G1VBC3</accession>
<evidence type="ECO:0000313" key="7">
    <source>
        <dbReference type="EMBL" id="OGY12626.1"/>
    </source>
</evidence>
<sequence>MDELTQRQIQILKSVVEEYIKSAEPVGSDVIEKKYNVGVSPATIRNEMSSLVQKGYLRQPHTSAGRTPTSKGLKFYISQLMEEKKLSVAEEVAAKEKVWGVKNDFDKMMHEVTRSLAQTTHSVAVAATENGDVWHAGYSNILESPEFYNIDVTSRVLSLLEEVSRLQEIFFKQEDWDGPVEIFLGEELGWPNLECVGIIASRFKTSRGDGSLGVIGPARCNYPTIIPIVRYFGDLISESAWQK</sequence>
<dbReference type="Gene3D" id="3.30.450.40">
    <property type="match status" value="1"/>
</dbReference>
<dbReference type="SUPFAM" id="SSF55781">
    <property type="entry name" value="GAF domain-like"/>
    <property type="match status" value="1"/>
</dbReference>
<dbReference type="InterPro" id="IPR029016">
    <property type="entry name" value="GAF-like_dom_sf"/>
</dbReference>
<dbReference type="InterPro" id="IPR002571">
    <property type="entry name" value="HrcA"/>
</dbReference>
<evidence type="ECO:0000256" key="1">
    <source>
        <dbReference type="ARBA" id="ARBA00022491"/>
    </source>
</evidence>
<dbReference type="InterPro" id="IPR036388">
    <property type="entry name" value="WH-like_DNA-bd_sf"/>
</dbReference>
<dbReference type="InterPro" id="IPR036390">
    <property type="entry name" value="WH_DNA-bd_sf"/>
</dbReference>
<comment type="caution">
    <text evidence="7">The sequence shown here is derived from an EMBL/GenBank/DDBJ whole genome shotgun (WGS) entry which is preliminary data.</text>
</comment>
<keyword evidence="2 5" id="KW-0805">Transcription regulation</keyword>
<name>A0A1G1VBC3_9BACT</name>
<dbReference type="SUPFAM" id="SSF46785">
    <property type="entry name" value="Winged helix' DNA-binding domain"/>
    <property type="match status" value="1"/>
</dbReference>